<evidence type="ECO:0000313" key="4">
    <source>
        <dbReference type="EMBL" id="MDN5216112.1"/>
    </source>
</evidence>
<dbReference type="Pfam" id="PF05368">
    <property type="entry name" value="NmrA"/>
    <property type="match status" value="1"/>
</dbReference>
<accession>A0ABT8LED3</accession>
<evidence type="ECO:0000256" key="2">
    <source>
        <dbReference type="ARBA" id="ARBA00022857"/>
    </source>
</evidence>
<dbReference type="SUPFAM" id="SSF51735">
    <property type="entry name" value="NAD(P)-binding Rossmann-fold domains"/>
    <property type="match status" value="1"/>
</dbReference>
<dbReference type="EMBL" id="JAUJEB010000007">
    <property type="protein sequence ID" value="MDN5216112.1"/>
    <property type="molecule type" value="Genomic_DNA"/>
</dbReference>
<dbReference type="PANTHER" id="PTHR42748:SF7">
    <property type="entry name" value="NMRA LIKE REDOX SENSOR 1-RELATED"/>
    <property type="match status" value="1"/>
</dbReference>
<evidence type="ECO:0000259" key="3">
    <source>
        <dbReference type="Pfam" id="PF05368"/>
    </source>
</evidence>
<keyword evidence="5" id="KW-1185">Reference proteome</keyword>
<sequence>MKSKILITAANGHTGYPAARELLRLGFPVRAFVRNADAATARELKKQGAEIFAGDIQDIRDVRKALEDIERAYFVPTYPNVLFQGATFASAARELALKHVVLVSQWLSANAHPSVYTKEHWLVDDIFRGLETTGLTMLNPGLFGFAYFMTPQPLAQFGIFPDFGSNAPPSNEDIGLVAAHILKDPGKHVGKTYRVTGRELLSAPQMADVIGKVLGRNVKVMELPEKMLLKVLGAMGYPRMDISQVRYYIREGQHNTWNFNAPTSVVRDIVGKEADDFETIVRRYLLPHPMANQTFVNKIKAMIFMIKAMLTPSWDPEKFEKEQGFPVFKHMTLSGLSKEWKATHVTNNFSQKKHNDNYANFSN</sequence>
<dbReference type="PANTHER" id="PTHR42748">
    <property type="entry name" value="NITROGEN METABOLITE REPRESSION PROTEIN NMRA FAMILY MEMBER"/>
    <property type="match status" value="1"/>
</dbReference>
<protein>
    <submittedName>
        <fullName evidence="4">NmrA family NAD(P)-binding protein</fullName>
    </submittedName>
</protein>
<dbReference type="RefSeq" id="WP_346761445.1">
    <property type="nucleotide sequence ID" value="NZ_JAUJEB010000007.1"/>
</dbReference>
<evidence type="ECO:0000256" key="1">
    <source>
        <dbReference type="ARBA" id="ARBA00006328"/>
    </source>
</evidence>
<dbReference type="Proteomes" id="UP001172083">
    <property type="component" value="Unassembled WGS sequence"/>
</dbReference>
<comment type="caution">
    <text evidence="4">The sequence shown here is derived from an EMBL/GenBank/DDBJ whole genome shotgun (WGS) entry which is preliminary data.</text>
</comment>
<comment type="similarity">
    <text evidence="1">Belongs to the NmrA-type oxidoreductase family.</text>
</comment>
<reference evidence="4" key="1">
    <citation type="submission" date="2023-06" db="EMBL/GenBank/DDBJ databases">
        <title>Genomic of Agaribacillus aureum.</title>
        <authorList>
            <person name="Wang G."/>
        </authorList>
    </citation>
    <scope>NUCLEOTIDE SEQUENCE</scope>
    <source>
        <strain evidence="4">BMA12</strain>
    </source>
</reference>
<gene>
    <name evidence="4" type="ORF">QQ020_28830</name>
</gene>
<name>A0ABT8LED3_9BACT</name>
<dbReference type="InterPro" id="IPR051164">
    <property type="entry name" value="NmrA-like_oxidored"/>
</dbReference>
<feature type="domain" description="NmrA-like" evidence="3">
    <location>
        <begin position="1"/>
        <end position="235"/>
    </location>
</feature>
<evidence type="ECO:0000313" key="5">
    <source>
        <dbReference type="Proteomes" id="UP001172083"/>
    </source>
</evidence>
<dbReference type="InterPro" id="IPR008030">
    <property type="entry name" value="NmrA-like"/>
</dbReference>
<organism evidence="4 5">
    <name type="scientific">Agaribacillus aureus</name>
    <dbReference type="NCBI Taxonomy" id="3051825"/>
    <lineage>
        <taxon>Bacteria</taxon>
        <taxon>Pseudomonadati</taxon>
        <taxon>Bacteroidota</taxon>
        <taxon>Cytophagia</taxon>
        <taxon>Cytophagales</taxon>
        <taxon>Splendidivirgaceae</taxon>
        <taxon>Agaribacillus</taxon>
    </lineage>
</organism>
<dbReference type="Gene3D" id="3.40.50.720">
    <property type="entry name" value="NAD(P)-binding Rossmann-like Domain"/>
    <property type="match status" value="1"/>
</dbReference>
<proteinExistence type="inferred from homology"/>
<dbReference type="Gene3D" id="3.90.25.10">
    <property type="entry name" value="UDP-galactose 4-epimerase, domain 1"/>
    <property type="match status" value="1"/>
</dbReference>
<keyword evidence="2" id="KW-0521">NADP</keyword>
<dbReference type="InterPro" id="IPR036291">
    <property type="entry name" value="NAD(P)-bd_dom_sf"/>
</dbReference>